<keyword evidence="1" id="KW-1133">Transmembrane helix</keyword>
<feature type="transmembrane region" description="Helical" evidence="1">
    <location>
        <begin position="83"/>
        <end position="102"/>
    </location>
</feature>
<keyword evidence="1" id="KW-0472">Membrane</keyword>
<evidence type="ECO:0000256" key="1">
    <source>
        <dbReference type="SAM" id="Phobius"/>
    </source>
</evidence>
<accession>A0A0C2I9R6</accession>
<sequence>MLPKVKTWLWDNSCEQSFRKITNKLEKDTEFWYAENRRFYLTNHRGFRRSRQRRDKKTRFASPVKKCLRVNEKTSLLTKYFSLLYRLLGYFVIIHIGNHSIFTPMTTF</sequence>
<gene>
    <name evidence="2" type="ORF">RF11_15462</name>
</gene>
<keyword evidence="1" id="KW-0812">Transmembrane</keyword>
<protein>
    <submittedName>
        <fullName evidence="2">Uncharacterized protein</fullName>
    </submittedName>
</protein>
<name>A0A0C2I9R6_THEKT</name>
<keyword evidence="3" id="KW-1185">Reference proteome</keyword>
<evidence type="ECO:0000313" key="2">
    <source>
        <dbReference type="EMBL" id="KII62003.1"/>
    </source>
</evidence>
<dbReference type="EMBL" id="JWZT01005152">
    <property type="protein sequence ID" value="KII62003.1"/>
    <property type="molecule type" value="Genomic_DNA"/>
</dbReference>
<comment type="caution">
    <text evidence="2">The sequence shown here is derived from an EMBL/GenBank/DDBJ whole genome shotgun (WGS) entry which is preliminary data.</text>
</comment>
<dbReference type="Proteomes" id="UP000031668">
    <property type="component" value="Unassembled WGS sequence"/>
</dbReference>
<proteinExistence type="predicted"/>
<reference evidence="2 3" key="1">
    <citation type="journal article" date="2014" name="Genome Biol. Evol.">
        <title>The genome of the myxosporean Thelohanellus kitauei shows adaptations to nutrient acquisition within its fish host.</title>
        <authorList>
            <person name="Yang Y."/>
            <person name="Xiong J."/>
            <person name="Zhou Z."/>
            <person name="Huo F."/>
            <person name="Miao W."/>
            <person name="Ran C."/>
            <person name="Liu Y."/>
            <person name="Zhang J."/>
            <person name="Feng J."/>
            <person name="Wang M."/>
            <person name="Wang M."/>
            <person name="Wang L."/>
            <person name="Yao B."/>
        </authorList>
    </citation>
    <scope>NUCLEOTIDE SEQUENCE [LARGE SCALE GENOMIC DNA]</scope>
    <source>
        <strain evidence="2">Wuqing</strain>
    </source>
</reference>
<dbReference type="AlphaFoldDB" id="A0A0C2I9R6"/>
<evidence type="ECO:0000313" key="3">
    <source>
        <dbReference type="Proteomes" id="UP000031668"/>
    </source>
</evidence>
<organism evidence="2 3">
    <name type="scientific">Thelohanellus kitauei</name>
    <name type="common">Myxosporean</name>
    <dbReference type="NCBI Taxonomy" id="669202"/>
    <lineage>
        <taxon>Eukaryota</taxon>
        <taxon>Metazoa</taxon>
        <taxon>Cnidaria</taxon>
        <taxon>Myxozoa</taxon>
        <taxon>Myxosporea</taxon>
        <taxon>Bivalvulida</taxon>
        <taxon>Platysporina</taxon>
        <taxon>Myxobolidae</taxon>
        <taxon>Thelohanellus</taxon>
    </lineage>
</organism>